<evidence type="ECO:0000256" key="2">
    <source>
        <dbReference type="ARBA" id="ARBA00022695"/>
    </source>
</evidence>
<dbReference type="PANTHER" id="PTHR37984">
    <property type="entry name" value="PROTEIN CBG26694"/>
    <property type="match status" value="1"/>
</dbReference>
<name>A0A813YVI3_9BILA</name>
<evidence type="ECO:0000313" key="11">
    <source>
        <dbReference type="Proteomes" id="UP000663879"/>
    </source>
</evidence>
<keyword evidence="6" id="KW-0695">RNA-directed DNA polymerase</keyword>
<evidence type="ECO:0000313" key="10">
    <source>
        <dbReference type="EMBL" id="CAF0890350.1"/>
    </source>
</evidence>
<feature type="compositionally biased region" description="Polar residues" evidence="7">
    <location>
        <begin position="876"/>
        <end position="891"/>
    </location>
</feature>
<reference evidence="10" key="1">
    <citation type="submission" date="2021-02" db="EMBL/GenBank/DDBJ databases">
        <authorList>
            <person name="Nowell W R."/>
        </authorList>
    </citation>
    <scope>NUCLEOTIDE SEQUENCE</scope>
    <source>
        <strain evidence="10">Ploen Becks lab</strain>
    </source>
</reference>
<dbReference type="InterPro" id="IPR043128">
    <property type="entry name" value="Rev_trsase/Diguanyl_cyclase"/>
</dbReference>
<dbReference type="InterPro" id="IPR050951">
    <property type="entry name" value="Retrovirus_Pol_polyprotein"/>
</dbReference>
<keyword evidence="2" id="KW-0548">Nucleotidyltransferase</keyword>
<dbReference type="SUPFAM" id="SSF56672">
    <property type="entry name" value="DNA/RNA polymerases"/>
    <property type="match status" value="1"/>
</dbReference>
<dbReference type="InterPro" id="IPR000477">
    <property type="entry name" value="RT_dom"/>
</dbReference>
<keyword evidence="3" id="KW-0540">Nuclease</keyword>
<dbReference type="PROSITE" id="PS50994">
    <property type="entry name" value="INTEGRASE"/>
    <property type="match status" value="1"/>
</dbReference>
<keyword evidence="5" id="KW-0378">Hydrolase</keyword>
<evidence type="ECO:0000256" key="1">
    <source>
        <dbReference type="ARBA" id="ARBA00022679"/>
    </source>
</evidence>
<dbReference type="GO" id="GO:0015074">
    <property type="term" value="P:DNA integration"/>
    <property type="evidence" value="ECO:0007669"/>
    <property type="project" value="InterPro"/>
</dbReference>
<keyword evidence="11" id="KW-1185">Reference proteome</keyword>
<evidence type="ECO:0000259" key="8">
    <source>
        <dbReference type="PROSITE" id="PS50878"/>
    </source>
</evidence>
<evidence type="ECO:0008006" key="12">
    <source>
        <dbReference type="Google" id="ProtNLM"/>
    </source>
</evidence>
<feature type="domain" description="Integrase catalytic" evidence="9">
    <location>
        <begin position="602"/>
        <end position="755"/>
    </location>
</feature>
<evidence type="ECO:0000259" key="9">
    <source>
        <dbReference type="PROSITE" id="PS50994"/>
    </source>
</evidence>
<dbReference type="AlphaFoldDB" id="A0A813YVI3"/>
<evidence type="ECO:0000256" key="6">
    <source>
        <dbReference type="ARBA" id="ARBA00022918"/>
    </source>
</evidence>
<organism evidence="10 11">
    <name type="scientific">Brachionus calyciflorus</name>
    <dbReference type="NCBI Taxonomy" id="104777"/>
    <lineage>
        <taxon>Eukaryota</taxon>
        <taxon>Metazoa</taxon>
        <taxon>Spiralia</taxon>
        <taxon>Gnathifera</taxon>
        <taxon>Rotifera</taxon>
        <taxon>Eurotatoria</taxon>
        <taxon>Monogononta</taxon>
        <taxon>Pseudotrocha</taxon>
        <taxon>Ploima</taxon>
        <taxon>Brachionidae</taxon>
        <taxon>Brachionus</taxon>
    </lineage>
</organism>
<evidence type="ECO:0000256" key="7">
    <source>
        <dbReference type="SAM" id="MobiDB-lite"/>
    </source>
</evidence>
<dbReference type="CDD" id="cd09274">
    <property type="entry name" value="RNase_HI_RT_Ty3"/>
    <property type="match status" value="1"/>
</dbReference>
<dbReference type="InterPro" id="IPR041588">
    <property type="entry name" value="Integrase_H2C2"/>
</dbReference>
<dbReference type="FunFam" id="3.30.420.10:FF:000063">
    <property type="entry name" value="Retrovirus-related Pol polyprotein from transposon 297-like Protein"/>
    <property type="match status" value="1"/>
</dbReference>
<evidence type="ECO:0000256" key="3">
    <source>
        <dbReference type="ARBA" id="ARBA00022722"/>
    </source>
</evidence>
<dbReference type="InterPro" id="IPR036397">
    <property type="entry name" value="RNaseH_sf"/>
</dbReference>
<dbReference type="Pfam" id="PF17917">
    <property type="entry name" value="RT_RNaseH"/>
    <property type="match status" value="1"/>
</dbReference>
<feature type="region of interest" description="Disordered" evidence="7">
    <location>
        <begin position="876"/>
        <end position="916"/>
    </location>
</feature>
<dbReference type="Pfam" id="PF17921">
    <property type="entry name" value="Integrase_H2C2"/>
    <property type="match status" value="1"/>
</dbReference>
<dbReference type="Gene3D" id="3.10.10.10">
    <property type="entry name" value="HIV Type 1 Reverse Transcriptase, subunit A, domain 1"/>
    <property type="match status" value="1"/>
</dbReference>
<dbReference type="GO" id="GO:0004519">
    <property type="term" value="F:endonuclease activity"/>
    <property type="evidence" value="ECO:0007669"/>
    <property type="project" value="UniProtKB-KW"/>
</dbReference>
<dbReference type="Gene3D" id="3.30.70.270">
    <property type="match status" value="2"/>
</dbReference>
<dbReference type="OrthoDB" id="775972at2759"/>
<dbReference type="PROSITE" id="PS50878">
    <property type="entry name" value="RT_POL"/>
    <property type="match status" value="1"/>
</dbReference>
<evidence type="ECO:0000256" key="4">
    <source>
        <dbReference type="ARBA" id="ARBA00022759"/>
    </source>
</evidence>
<evidence type="ECO:0000256" key="5">
    <source>
        <dbReference type="ARBA" id="ARBA00022801"/>
    </source>
</evidence>
<gene>
    <name evidence="10" type="ORF">OXX778_LOCUS10877</name>
</gene>
<dbReference type="CDD" id="cd01647">
    <property type="entry name" value="RT_LTR"/>
    <property type="match status" value="1"/>
</dbReference>
<comment type="caution">
    <text evidence="10">The sequence shown here is derived from an EMBL/GenBank/DDBJ whole genome shotgun (WGS) entry which is preliminary data.</text>
</comment>
<dbReference type="InterPro" id="IPR012337">
    <property type="entry name" value="RNaseH-like_sf"/>
</dbReference>
<dbReference type="Pfam" id="PF00078">
    <property type="entry name" value="RVT_1"/>
    <property type="match status" value="1"/>
</dbReference>
<protein>
    <recommendedName>
        <fullName evidence="12">Integrase catalytic domain-containing protein</fullName>
    </recommendedName>
</protein>
<dbReference type="InterPro" id="IPR043502">
    <property type="entry name" value="DNA/RNA_pol_sf"/>
</dbReference>
<keyword evidence="1" id="KW-0808">Transferase</keyword>
<dbReference type="Gene3D" id="3.30.420.10">
    <property type="entry name" value="Ribonuclease H-like superfamily/Ribonuclease H"/>
    <property type="match status" value="1"/>
</dbReference>
<dbReference type="InterPro" id="IPR041373">
    <property type="entry name" value="RT_RNaseH"/>
</dbReference>
<dbReference type="GO" id="GO:0003964">
    <property type="term" value="F:RNA-directed DNA polymerase activity"/>
    <property type="evidence" value="ECO:0007669"/>
    <property type="project" value="UniProtKB-KW"/>
</dbReference>
<feature type="domain" description="Reverse transcriptase" evidence="8">
    <location>
        <begin position="48"/>
        <end position="233"/>
    </location>
</feature>
<feature type="compositionally biased region" description="Polar residues" evidence="7">
    <location>
        <begin position="902"/>
        <end position="916"/>
    </location>
</feature>
<dbReference type="FunFam" id="1.10.340.70:FF:000003">
    <property type="entry name" value="Protein CBG25708"/>
    <property type="match status" value="1"/>
</dbReference>
<dbReference type="Gene3D" id="1.10.340.70">
    <property type="match status" value="1"/>
</dbReference>
<dbReference type="InterPro" id="IPR001584">
    <property type="entry name" value="Integrase_cat-core"/>
</dbReference>
<dbReference type="Proteomes" id="UP000663879">
    <property type="component" value="Unassembled WGS sequence"/>
</dbReference>
<accession>A0A813YVI3</accession>
<dbReference type="GO" id="GO:0003676">
    <property type="term" value="F:nucleic acid binding"/>
    <property type="evidence" value="ECO:0007669"/>
    <property type="project" value="InterPro"/>
</dbReference>
<dbReference type="EMBL" id="CAJNOC010001776">
    <property type="protein sequence ID" value="CAF0890350.1"/>
    <property type="molecule type" value="Genomic_DNA"/>
</dbReference>
<dbReference type="GO" id="GO:0016787">
    <property type="term" value="F:hydrolase activity"/>
    <property type="evidence" value="ECO:0007669"/>
    <property type="project" value="UniProtKB-KW"/>
</dbReference>
<keyword evidence="4" id="KW-0255">Endonuclease</keyword>
<proteinExistence type="predicted"/>
<sequence>MGCIKDTEVILDIDPSIKPVKQKLRPVAIHLQDAVAKELQKQVDEGILEPVDSSMGPTTWISNLVVVPKNDPDKSPTGEIKVRLTCDARPMNKALKRTRYPTKSIEDLIYTVNGAVKFSKADIRKAFHQLKIAQASRRHTTITTHRGLYRYKRLHMGISSASEEFTEQIRKILEGIPGQLNMTDDVLVYGMNDEEHDRNLLLVLQRLEEHGITLNMEKCEFGKRELTFYGLRLSANGIAPTEDRCKALREATPPSNVKELRSLLGLIQCNSRFIKDTCTITEPLWNLTKKNTEWIWTEEHNSALSKLKESISNKYMAFFDKKWNTELVVDASPVGLGAVLVQTNPDNPKEKKLICFASRLLSETERRYSQCEKEALAAVWACEKFWLYLIGKKFKLITDNRAVQLIFNNSAIRPPARIERWALRLTQFDFEILHRPGICNIADYFSRQPIKSVVQSEKTEKLEQYVNAIAECSRPYALQMHELVSETQTDFELQLLKANLGTGKKLPKNLGHFNQILSEVFQTSNGLLLRGNRIIVPKSLQKRVIELAHQGHQGIVKTKSLIRSKVWFVGIDKAVEETLRSCSICQANASSTVYAPLLPSKMPDGPWQQLSGDFFGPMPDGTYFFVNHDDYSRWPAVNKTRNITFEKVKLILDELFALIGVPVKYKTDNGPPFNSYKFSDYAKQKGFIHAKITPRWPRANAEVERFMKNLGQVLRNAKVSGKNVDEKLQAFLKSYRETPHSTTKVAPSTLLFGFARTSGIPHIKNFSFDELKDLHNFAKANDEDAKRKMKEDFDRRMKAREPKIQIGARVLLKTEQKIKSDPIWDPVPFRVVSVKGTLVTAQKDNRQVTRNVSFFKPFFSYADQTVYDAYESGLEPTQTRSQVQDLQQMAQTEIPRPETSLPPLSQQDNPAQQQSP</sequence>
<dbReference type="PANTHER" id="PTHR37984:SF11">
    <property type="entry name" value="INTEGRASE CATALYTIC DOMAIN-CONTAINING PROTEIN"/>
    <property type="match status" value="1"/>
</dbReference>
<dbReference type="SUPFAM" id="SSF53098">
    <property type="entry name" value="Ribonuclease H-like"/>
    <property type="match status" value="1"/>
</dbReference>
<dbReference type="FunFam" id="3.10.20.370:FF:000001">
    <property type="entry name" value="Retrovirus-related Pol polyprotein from transposon 17.6-like protein"/>
    <property type="match status" value="1"/>
</dbReference>